<reference evidence="8" key="1">
    <citation type="submission" date="2021-01" db="EMBL/GenBank/DDBJ databases">
        <authorList>
            <person name="Corre E."/>
            <person name="Pelletier E."/>
            <person name="Niang G."/>
            <person name="Scheremetjew M."/>
            <person name="Finn R."/>
            <person name="Kale V."/>
            <person name="Holt S."/>
            <person name="Cochrane G."/>
            <person name="Meng A."/>
            <person name="Brown T."/>
            <person name="Cohen L."/>
        </authorList>
    </citation>
    <scope>NUCLEOTIDE SEQUENCE</scope>
    <source>
        <strain evidence="8">Pop2</strain>
    </source>
</reference>
<feature type="zinc finger region" description="C3H1-type" evidence="5">
    <location>
        <begin position="13"/>
        <end position="41"/>
    </location>
</feature>
<keyword evidence="2" id="KW-0540">Nuclease</keyword>
<sequence length="745" mass="84821">MPAKRYTLKSAKNGEKVFCAFYQSAEGCKNGSNCKFIHEEKASRSPFEAAASSPAPSSTKKKRSYSTSSSSVVSSESEGESSMSSSSMSSSSSEEERRSSRKKEKEREERRKSSSTSTSSKKRKEPETSSSREPSWKDLAKIAARAPDSALVDGAKSSDKNKETPKQSKKDERKSKGKTPKRSEKKEKRPRHDNKDEEAKQPRGFRMLNLPIAPAPDCALVGKAKNSVKDDDESSSSSSDDESAYSSSDDHTETPPLPLPESTPEGRKWRDAVIATQDHPQFWSVFDYARTKDYEQKMGLATEKDWIKARPFGKWCEGYPAAIAMDCEMCQSKCPETGVVNNKALCRISVVNADNPEEILLDTLVKPDWPVTDYRTFVNGIKKEHLEGVTFTFAHAQQFMMALCSEETVVIGHAINNDLVTLKMEHHCVVDSAFLFKYKEPHAHMTPSLANLALGVLGREMPDTHDSVNDSRQSLYVLEEYVKNNGVVEPVQYFPKKRSGNSRDAERACEVFLHRIPHKCKEEHLTAMFLSHTYVQPKDVPIIDFSRGDRGRCPVIFHTPQHALLAYETLETEEYVGNFGVRQKKVFLRDGDYICLKRPGVKFDRKKKGDFKKKKSMDRGAPASDRKENKEQKVDDHKESKREHKDDEEDERRRLKKERKQKRDELRKEREERRKAREERHDKRREREPSRSEKRPASSSRGRSVTPSRASASRKVEVRGRSESRPRPGNKRNMSKSPAPKKSRR</sequence>
<dbReference type="SUPFAM" id="SSF53098">
    <property type="entry name" value="Ribonuclease H-like"/>
    <property type="match status" value="1"/>
</dbReference>
<comment type="function">
    <text evidence="4">Exoribonuclease involved in ribosome biosynthesis. Involved in the processing of ITS1, the internal transcribed spacer localized between the 18S and 5.8S rRNAs.</text>
</comment>
<feature type="region of interest" description="Disordered" evidence="6">
    <location>
        <begin position="605"/>
        <end position="745"/>
    </location>
</feature>
<dbReference type="EMBL" id="HBGN01032624">
    <property type="protein sequence ID" value="CAD9349713.1"/>
    <property type="molecule type" value="Transcribed_RNA"/>
</dbReference>
<dbReference type="GO" id="GO:0005634">
    <property type="term" value="C:nucleus"/>
    <property type="evidence" value="ECO:0007669"/>
    <property type="project" value="TreeGrafter"/>
</dbReference>
<feature type="region of interest" description="Disordered" evidence="6">
    <location>
        <begin position="42"/>
        <end position="211"/>
    </location>
</feature>
<feature type="compositionally biased region" description="Basic and acidic residues" evidence="6">
    <location>
        <begin position="156"/>
        <end position="174"/>
    </location>
</feature>
<evidence type="ECO:0000259" key="7">
    <source>
        <dbReference type="PROSITE" id="PS50103"/>
    </source>
</evidence>
<feature type="compositionally biased region" description="Basic and acidic residues" evidence="6">
    <location>
        <begin position="624"/>
        <end position="645"/>
    </location>
</feature>
<dbReference type="InterPro" id="IPR036397">
    <property type="entry name" value="RNaseH_sf"/>
</dbReference>
<organism evidence="8">
    <name type="scientific">Ditylum brightwellii</name>
    <dbReference type="NCBI Taxonomy" id="49249"/>
    <lineage>
        <taxon>Eukaryota</taxon>
        <taxon>Sar</taxon>
        <taxon>Stramenopiles</taxon>
        <taxon>Ochrophyta</taxon>
        <taxon>Bacillariophyta</taxon>
        <taxon>Mediophyceae</taxon>
        <taxon>Lithodesmiophycidae</taxon>
        <taxon>Lithodesmiales</taxon>
        <taxon>Lithodesmiaceae</taxon>
        <taxon>Ditylum</taxon>
    </lineage>
</organism>
<evidence type="ECO:0000256" key="3">
    <source>
        <dbReference type="ARBA" id="ARBA00022801"/>
    </source>
</evidence>
<feature type="compositionally biased region" description="Low complexity" evidence="6">
    <location>
        <begin position="44"/>
        <end position="58"/>
    </location>
</feature>
<dbReference type="InterPro" id="IPR012337">
    <property type="entry name" value="RNaseH-like_sf"/>
</dbReference>
<dbReference type="GO" id="GO:0004527">
    <property type="term" value="F:exonuclease activity"/>
    <property type="evidence" value="ECO:0007669"/>
    <property type="project" value="InterPro"/>
</dbReference>
<dbReference type="GO" id="GO:0008270">
    <property type="term" value="F:zinc ion binding"/>
    <property type="evidence" value="ECO:0007669"/>
    <property type="project" value="UniProtKB-KW"/>
</dbReference>
<keyword evidence="1" id="KW-0698">rRNA processing</keyword>
<evidence type="ECO:0000256" key="5">
    <source>
        <dbReference type="PROSITE-ProRule" id="PRU00723"/>
    </source>
</evidence>
<feature type="compositionally biased region" description="Polar residues" evidence="6">
    <location>
        <begin position="702"/>
        <end position="711"/>
    </location>
</feature>
<feature type="compositionally biased region" description="Basic and acidic residues" evidence="6">
    <location>
        <begin position="661"/>
        <end position="696"/>
    </location>
</feature>
<dbReference type="SUPFAM" id="SSF54928">
    <property type="entry name" value="RNA-binding domain, RBD"/>
    <property type="match status" value="1"/>
</dbReference>
<protein>
    <recommendedName>
        <fullName evidence="7">C3H1-type domain-containing protein</fullName>
    </recommendedName>
</protein>
<feature type="compositionally biased region" description="Basic and acidic residues" evidence="6">
    <location>
        <begin position="714"/>
        <end position="726"/>
    </location>
</feature>
<feature type="region of interest" description="Disordered" evidence="6">
    <location>
        <begin position="224"/>
        <end position="265"/>
    </location>
</feature>
<feature type="compositionally biased region" description="Basic and acidic residues" evidence="6">
    <location>
        <begin position="94"/>
        <end position="112"/>
    </location>
</feature>
<dbReference type="InterPro" id="IPR035979">
    <property type="entry name" value="RBD_domain_sf"/>
</dbReference>
<evidence type="ECO:0000256" key="1">
    <source>
        <dbReference type="ARBA" id="ARBA00022552"/>
    </source>
</evidence>
<keyword evidence="3" id="KW-0378">Hydrolase</keyword>
<dbReference type="PROSITE" id="PS50103">
    <property type="entry name" value="ZF_C3H1"/>
    <property type="match status" value="1"/>
</dbReference>
<feature type="compositionally biased region" description="Basic residues" evidence="6">
    <location>
        <begin position="605"/>
        <end position="616"/>
    </location>
</feature>
<dbReference type="GO" id="GO:0006364">
    <property type="term" value="P:rRNA processing"/>
    <property type="evidence" value="ECO:0007669"/>
    <property type="project" value="UniProtKB-KW"/>
</dbReference>
<keyword evidence="5" id="KW-0863">Zinc-finger</keyword>
<feature type="compositionally biased region" description="Acidic residues" evidence="6">
    <location>
        <begin position="230"/>
        <end position="243"/>
    </location>
</feature>
<evidence type="ECO:0000256" key="2">
    <source>
        <dbReference type="ARBA" id="ARBA00022722"/>
    </source>
</evidence>
<keyword evidence="5" id="KW-0862">Zinc</keyword>
<feature type="compositionally biased region" description="Basic residues" evidence="6">
    <location>
        <begin position="728"/>
        <end position="745"/>
    </location>
</feature>
<dbReference type="GO" id="GO:0003676">
    <property type="term" value="F:nucleic acid binding"/>
    <property type="evidence" value="ECO:0007669"/>
    <property type="project" value="InterPro"/>
</dbReference>
<evidence type="ECO:0000256" key="4">
    <source>
        <dbReference type="ARBA" id="ARBA00025599"/>
    </source>
</evidence>
<dbReference type="Gene3D" id="3.30.420.10">
    <property type="entry name" value="Ribonuclease H-like superfamily/Ribonuclease H"/>
    <property type="match status" value="1"/>
</dbReference>
<dbReference type="SMART" id="SM00479">
    <property type="entry name" value="EXOIII"/>
    <property type="match status" value="1"/>
</dbReference>
<dbReference type="AlphaFoldDB" id="A0A7S2EPL0"/>
<feature type="compositionally biased region" description="Low complexity" evidence="6">
    <location>
        <begin position="65"/>
        <end position="92"/>
    </location>
</feature>
<dbReference type="PANTHER" id="PTHR12801:SF45">
    <property type="entry name" value="RNA EXONUCLEASE 4"/>
    <property type="match status" value="1"/>
</dbReference>
<dbReference type="PANTHER" id="PTHR12801">
    <property type="entry name" value="RNA EXONUCLEASE REXO1 / RECO3 FAMILY MEMBER-RELATED"/>
    <property type="match status" value="1"/>
</dbReference>
<evidence type="ECO:0000256" key="6">
    <source>
        <dbReference type="SAM" id="MobiDB-lite"/>
    </source>
</evidence>
<dbReference type="InterPro" id="IPR047021">
    <property type="entry name" value="REXO1/3/4-like"/>
</dbReference>
<feature type="domain" description="C3H1-type" evidence="7">
    <location>
        <begin position="13"/>
        <end position="41"/>
    </location>
</feature>
<accession>A0A7S2EPL0</accession>
<proteinExistence type="predicted"/>
<dbReference type="InterPro" id="IPR013520">
    <property type="entry name" value="Ribonucl_H"/>
</dbReference>
<keyword evidence="5" id="KW-0479">Metal-binding</keyword>
<dbReference type="InterPro" id="IPR000571">
    <property type="entry name" value="Znf_CCCH"/>
</dbReference>
<evidence type="ECO:0000313" key="8">
    <source>
        <dbReference type="EMBL" id="CAD9349713.1"/>
    </source>
</evidence>
<name>A0A7S2EPL0_9STRA</name>
<gene>
    <name evidence="8" type="ORF">DBRI1063_LOCUS21087</name>
</gene>